<dbReference type="EMBL" id="KI291734">
    <property type="protein sequence ID" value="ESA06357.1"/>
    <property type="molecule type" value="Genomic_DNA"/>
</dbReference>
<dbReference type="Gene3D" id="3.30.200.20">
    <property type="entry name" value="Phosphorylase Kinase, domain 1"/>
    <property type="match status" value="1"/>
</dbReference>
<protein>
    <recommendedName>
        <fullName evidence="2">Protein kinase domain-containing protein</fullName>
    </recommendedName>
</protein>
<evidence type="ECO:0000313" key="1">
    <source>
        <dbReference type="EMBL" id="ESA06357.1"/>
    </source>
</evidence>
<evidence type="ECO:0008006" key="2">
    <source>
        <dbReference type="Google" id="ProtNLM"/>
    </source>
</evidence>
<accession>U9TG02</accession>
<proteinExistence type="predicted"/>
<sequence length="53" mass="5994">MPPKLSVLTVWLEFEPANQRFQNIFGVGGFGNVYRANWKCLNTVVALKSLIIL</sequence>
<dbReference type="HOGENOM" id="CLU_3069884_0_0_1"/>
<dbReference type="AlphaFoldDB" id="U9TG02"/>
<dbReference type="InterPro" id="IPR011009">
    <property type="entry name" value="Kinase-like_dom_sf"/>
</dbReference>
<gene>
    <name evidence="1" type="ORF">GLOINDRAFT_34293</name>
</gene>
<name>U9TG02_RHIID</name>
<reference evidence="1" key="1">
    <citation type="submission" date="2013-07" db="EMBL/GenBank/DDBJ databases">
        <title>The genome of an arbuscular mycorrhizal fungus provides insights into the evolution of the oldest plant symbiosis.</title>
        <authorList>
            <consortium name="DOE Joint Genome Institute"/>
            <person name="Tisserant E."/>
            <person name="Malbreil M."/>
            <person name="Kuo A."/>
            <person name="Kohler A."/>
            <person name="Symeonidi A."/>
            <person name="Balestrini R."/>
            <person name="Charron P."/>
            <person name="Duensing N."/>
            <person name="Frei-dit-Frey N."/>
            <person name="Gianinazzi-Pearson V."/>
            <person name="Gilbert B."/>
            <person name="Handa Y."/>
            <person name="Hijri M."/>
            <person name="Kaul R."/>
            <person name="Kawaguchi M."/>
            <person name="Krajinski F."/>
            <person name="Lammers P."/>
            <person name="Lapierre D."/>
            <person name="Masclaux F.G."/>
            <person name="Murat C."/>
            <person name="Morin E."/>
            <person name="Ndikumana S."/>
            <person name="Pagni M."/>
            <person name="Petitpierre D."/>
            <person name="Requena N."/>
            <person name="Rosikiewicz P."/>
            <person name="Riley R."/>
            <person name="Saito K."/>
            <person name="San Clemente H."/>
            <person name="Shapiro H."/>
            <person name="van Tuinen D."/>
            <person name="Becard G."/>
            <person name="Bonfante P."/>
            <person name="Paszkowski U."/>
            <person name="Shachar-Hill Y."/>
            <person name="Young J.P."/>
            <person name="Sanders I.R."/>
            <person name="Henrissat B."/>
            <person name="Rensing S.A."/>
            <person name="Grigoriev I.V."/>
            <person name="Corradi N."/>
            <person name="Roux C."/>
            <person name="Martin F."/>
        </authorList>
    </citation>
    <scope>NUCLEOTIDE SEQUENCE</scope>
    <source>
        <strain evidence="1">DAOM 197198</strain>
    </source>
</reference>
<dbReference type="SUPFAM" id="SSF56112">
    <property type="entry name" value="Protein kinase-like (PK-like)"/>
    <property type="match status" value="1"/>
</dbReference>
<organism evidence="1">
    <name type="scientific">Rhizophagus irregularis (strain DAOM 181602 / DAOM 197198 / MUCL 43194)</name>
    <name type="common">Arbuscular mycorrhizal fungus</name>
    <name type="synonym">Glomus intraradices</name>
    <dbReference type="NCBI Taxonomy" id="747089"/>
    <lineage>
        <taxon>Eukaryota</taxon>
        <taxon>Fungi</taxon>
        <taxon>Fungi incertae sedis</taxon>
        <taxon>Mucoromycota</taxon>
        <taxon>Glomeromycotina</taxon>
        <taxon>Glomeromycetes</taxon>
        <taxon>Glomerales</taxon>
        <taxon>Glomeraceae</taxon>
        <taxon>Rhizophagus</taxon>
    </lineage>
</organism>